<keyword evidence="3" id="KW-0812">Transmembrane</keyword>
<sequence length="285" mass="33067">MHHRNLNYKIVILVFLLVTVTLLATGFFYLKLSNCDTKTLDKQFSPSDGIPVLMYHKVSPSYKAGGLGLRVRPKDFAWQMQYLYNNRYHTVSLEDVVDYWQHKKSLPSNPVVITFDDGYEDNYKYAYPILKKYHFTATIFVVVNSVGKTNFFDVRRGVQPVNKMLTWAEIKELDANGITIGAHTMNHPHLAKIKPYQAEREIIESKKALEKALGKPVLTFSYPYGSYNKTVEDFVKKAGFKVAVTTKQGINFSNADPYALKRIRIMGRYSHRKFIHELTRYYRKN</sequence>
<dbReference type="PROSITE" id="PS51677">
    <property type="entry name" value="NODB"/>
    <property type="match status" value="1"/>
</dbReference>
<dbReference type="RefSeq" id="WP_073344790.1">
    <property type="nucleotide sequence ID" value="NZ_FQVH01000025.1"/>
</dbReference>
<dbReference type="AlphaFoldDB" id="A0A1M5C108"/>
<dbReference type="EMBL" id="FQVH01000025">
    <property type="protein sequence ID" value="SHF48297.1"/>
    <property type="molecule type" value="Genomic_DNA"/>
</dbReference>
<keyword evidence="3" id="KW-1133">Transmembrane helix</keyword>
<dbReference type="SUPFAM" id="SSF88713">
    <property type="entry name" value="Glycoside hydrolase/deacetylase"/>
    <property type="match status" value="1"/>
</dbReference>
<dbReference type="GO" id="GO:0005576">
    <property type="term" value="C:extracellular region"/>
    <property type="evidence" value="ECO:0007669"/>
    <property type="project" value="UniProtKB-SubCell"/>
</dbReference>
<evidence type="ECO:0000259" key="4">
    <source>
        <dbReference type="PROSITE" id="PS51677"/>
    </source>
</evidence>
<feature type="domain" description="NodB homology" evidence="4">
    <location>
        <begin position="109"/>
        <end position="285"/>
    </location>
</feature>
<evidence type="ECO:0000256" key="3">
    <source>
        <dbReference type="SAM" id="Phobius"/>
    </source>
</evidence>
<organism evidence="5 6">
    <name type="scientific">Caldanaerobius fijiensis DSM 17918</name>
    <dbReference type="NCBI Taxonomy" id="1121256"/>
    <lineage>
        <taxon>Bacteria</taxon>
        <taxon>Bacillati</taxon>
        <taxon>Bacillota</taxon>
        <taxon>Clostridia</taxon>
        <taxon>Thermoanaerobacterales</taxon>
        <taxon>Thermoanaerobacteraceae</taxon>
        <taxon>Caldanaerobius</taxon>
    </lineage>
</organism>
<dbReference type="Gene3D" id="3.20.20.370">
    <property type="entry name" value="Glycoside hydrolase/deacetylase"/>
    <property type="match status" value="1"/>
</dbReference>
<dbReference type="Pfam" id="PF01522">
    <property type="entry name" value="Polysacc_deac_1"/>
    <property type="match status" value="1"/>
</dbReference>
<dbReference type="GO" id="GO:0016810">
    <property type="term" value="F:hydrolase activity, acting on carbon-nitrogen (but not peptide) bonds"/>
    <property type="evidence" value="ECO:0007669"/>
    <property type="project" value="InterPro"/>
</dbReference>
<evidence type="ECO:0000256" key="1">
    <source>
        <dbReference type="ARBA" id="ARBA00004613"/>
    </source>
</evidence>
<dbReference type="InterPro" id="IPR051398">
    <property type="entry name" value="Polysacch_Deacetylase"/>
</dbReference>
<reference evidence="5 6" key="1">
    <citation type="submission" date="2016-11" db="EMBL/GenBank/DDBJ databases">
        <authorList>
            <person name="Jaros S."/>
            <person name="Januszkiewicz K."/>
            <person name="Wedrychowicz H."/>
        </authorList>
    </citation>
    <scope>NUCLEOTIDE SEQUENCE [LARGE SCALE GENOMIC DNA]</scope>
    <source>
        <strain evidence="5 6">DSM 17918</strain>
    </source>
</reference>
<keyword evidence="6" id="KW-1185">Reference proteome</keyword>
<dbReference type="InterPro" id="IPR011330">
    <property type="entry name" value="Glyco_hydro/deAcase_b/a-brl"/>
</dbReference>
<dbReference type="InterPro" id="IPR002509">
    <property type="entry name" value="NODB_dom"/>
</dbReference>
<comment type="subcellular location">
    <subcellularLocation>
        <location evidence="1">Secreted</location>
    </subcellularLocation>
</comment>
<dbReference type="Proteomes" id="UP000184088">
    <property type="component" value="Unassembled WGS sequence"/>
</dbReference>
<dbReference type="CDD" id="cd10918">
    <property type="entry name" value="CE4_NodB_like_5s_6s"/>
    <property type="match status" value="1"/>
</dbReference>
<dbReference type="STRING" id="1121256.SAMN02746089_01998"/>
<dbReference type="PANTHER" id="PTHR34216">
    <property type="match status" value="1"/>
</dbReference>
<name>A0A1M5C108_9THEO</name>
<accession>A0A1M5C108</accession>
<dbReference type="GO" id="GO:0005975">
    <property type="term" value="P:carbohydrate metabolic process"/>
    <property type="evidence" value="ECO:0007669"/>
    <property type="project" value="InterPro"/>
</dbReference>
<keyword evidence="3" id="KW-0472">Membrane</keyword>
<proteinExistence type="predicted"/>
<evidence type="ECO:0000313" key="5">
    <source>
        <dbReference type="EMBL" id="SHF48297.1"/>
    </source>
</evidence>
<feature type="transmembrane region" description="Helical" evidence="3">
    <location>
        <begin position="12"/>
        <end position="30"/>
    </location>
</feature>
<dbReference type="OrthoDB" id="9778320at2"/>
<evidence type="ECO:0000313" key="6">
    <source>
        <dbReference type="Proteomes" id="UP000184088"/>
    </source>
</evidence>
<gene>
    <name evidence="5" type="ORF">SAMN02746089_01998</name>
</gene>
<keyword evidence="2" id="KW-0732">Signal</keyword>
<evidence type="ECO:0000256" key="2">
    <source>
        <dbReference type="ARBA" id="ARBA00022729"/>
    </source>
</evidence>
<protein>
    <submittedName>
        <fullName evidence="5">Polysaccharide deacetylase</fullName>
    </submittedName>
</protein>
<dbReference type="PANTHER" id="PTHR34216:SF3">
    <property type="entry name" value="POLY-BETA-1,6-N-ACETYL-D-GLUCOSAMINE N-DEACETYLASE"/>
    <property type="match status" value="1"/>
</dbReference>